<keyword evidence="1" id="KW-0812">Transmembrane</keyword>
<comment type="caution">
    <text evidence="2">The sequence shown here is derived from an EMBL/GenBank/DDBJ whole genome shotgun (WGS) entry which is preliminary data.</text>
</comment>
<dbReference type="AlphaFoldDB" id="U7QJ60"/>
<dbReference type="RefSeq" id="WP_023065757.1">
    <property type="nucleotide sequence ID" value="NZ_AUZM01000015.1"/>
</dbReference>
<reference evidence="2 3" key="1">
    <citation type="journal article" date="2013" name="Front. Microbiol.">
        <title>Comparative genomic analyses of the cyanobacterium, Lyngbya aestuarii BL J, a powerful hydrogen producer.</title>
        <authorList>
            <person name="Kothari A."/>
            <person name="Vaughn M."/>
            <person name="Garcia-Pichel F."/>
        </authorList>
    </citation>
    <scope>NUCLEOTIDE SEQUENCE [LARGE SCALE GENOMIC DNA]</scope>
    <source>
        <strain evidence="2 3">BL J</strain>
    </source>
</reference>
<gene>
    <name evidence="2" type="ORF">M595_1982</name>
</gene>
<keyword evidence="1" id="KW-0472">Membrane</keyword>
<feature type="transmembrane region" description="Helical" evidence="1">
    <location>
        <begin position="87"/>
        <end position="108"/>
    </location>
</feature>
<sequence length="118" mass="12602">MLNFFLTWLLSAISLWITAFIVPGLTIASWQAAAIGVVIMGLVNAIVKPILILFTLPLTLLTLGFFLLVINAISLGLVGYFTPGFTVAGFFPALFGSIVLSLVSSLIGKVFDPNSQEI</sequence>
<name>U7QJ60_9CYAN</name>
<organism evidence="2 3">
    <name type="scientific">Lyngbya aestuarii BL J</name>
    <dbReference type="NCBI Taxonomy" id="1348334"/>
    <lineage>
        <taxon>Bacteria</taxon>
        <taxon>Bacillati</taxon>
        <taxon>Cyanobacteriota</taxon>
        <taxon>Cyanophyceae</taxon>
        <taxon>Oscillatoriophycideae</taxon>
        <taxon>Oscillatoriales</taxon>
        <taxon>Microcoleaceae</taxon>
        <taxon>Lyngbya</taxon>
    </lineage>
</organism>
<dbReference type="EMBL" id="AUZM01000015">
    <property type="protein sequence ID" value="ERT07994.1"/>
    <property type="molecule type" value="Genomic_DNA"/>
</dbReference>
<dbReference type="PANTHER" id="PTHR37309">
    <property type="entry name" value="SLR0284 PROTEIN"/>
    <property type="match status" value="1"/>
</dbReference>
<feature type="transmembrane region" description="Helical" evidence="1">
    <location>
        <begin position="29"/>
        <end position="47"/>
    </location>
</feature>
<evidence type="ECO:0000313" key="3">
    <source>
        <dbReference type="Proteomes" id="UP000017127"/>
    </source>
</evidence>
<keyword evidence="3" id="KW-1185">Reference proteome</keyword>
<dbReference type="PANTHER" id="PTHR37309:SF1">
    <property type="entry name" value="SLR0284 PROTEIN"/>
    <property type="match status" value="1"/>
</dbReference>
<dbReference type="Proteomes" id="UP000017127">
    <property type="component" value="Unassembled WGS sequence"/>
</dbReference>
<dbReference type="PATRIC" id="fig|1348334.3.peg.1931"/>
<dbReference type="Pfam" id="PF04020">
    <property type="entry name" value="Phage_holin_4_2"/>
    <property type="match status" value="1"/>
</dbReference>
<accession>U7QJ60</accession>
<evidence type="ECO:0000313" key="2">
    <source>
        <dbReference type="EMBL" id="ERT07994.1"/>
    </source>
</evidence>
<evidence type="ECO:0008006" key="4">
    <source>
        <dbReference type="Google" id="ProtNLM"/>
    </source>
</evidence>
<feature type="transmembrane region" description="Helical" evidence="1">
    <location>
        <begin position="59"/>
        <end position="81"/>
    </location>
</feature>
<keyword evidence="1" id="KW-1133">Transmembrane helix</keyword>
<proteinExistence type="predicted"/>
<dbReference type="OrthoDB" id="7205479at2"/>
<evidence type="ECO:0000256" key="1">
    <source>
        <dbReference type="SAM" id="Phobius"/>
    </source>
</evidence>
<dbReference type="InterPro" id="IPR007165">
    <property type="entry name" value="Phage_holin_4_2"/>
</dbReference>
<protein>
    <recommendedName>
        <fullName evidence="4">Phage holin family protein</fullName>
    </recommendedName>
</protein>